<dbReference type="PANTHER" id="PTHR42861">
    <property type="entry name" value="CALCIUM-TRANSPORTING ATPASE"/>
    <property type="match status" value="1"/>
</dbReference>
<comment type="caution">
    <text evidence="2">The sequence shown here is derived from an EMBL/GenBank/DDBJ whole genome shotgun (WGS) entry which is preliminary data.</text>
</comment>
<name>A0AAD4X665_9MAGN</name>
<dbReference type="Proteomes" id="UP001202328">
    <property type="component" value="Unassembled WGS sequence"/>
</dbReference>
<dbReference type="InterPro" id="IPR008250">
    <property type="entry name" value="ATPase_P-typ_transduc_dom_A_sf"/>
</dbReference>
<evidence type="ECO:0000313" key="2">
    <source>
        <dbReference type="EMBL" id="KAI3851894.1"/>
    </source>
</evidence>
<reference evidence="2" key="1">
    <citation type="submission" date="2022-04" db="EMBL/GenBank/DDBJ databases">
        <title>A functionally conserved STORR gene fusion in Papaver species that diverged 16.8 million years ago.</title>
        <authorList>
            <person name="Catania T."/>
        </authorList>
    </citation>
    <scope>NUCLEOTIDE SEQUENCE</scope>
    <source>
        <strain evidence="2">S-188037</strain>
    </source>
</reference>
<dbReference type="EMBL" id="JAJJMB010015809">
    <property type="protein sequence ID" value="KAI3851894.1"/>
    <property type="molecule type" value="Genomic_DNA"/>
</dbReference>
<proteinExistence type="predicted"/>
<gene>
    <name evidence="2" type="ORF">MKW98_019893</name>
</gene>
<organism evidence="2 3">
    <name type="scientific">Papaver atlanticum</name>
    <dbReference type="NCBI Taxonomy" id="357466"/>
    <lineage>
        <taxon>Eukaryota</taxon>
        <taxon>Viridiplantae</taxon>
        <taxon>Streptophyta</taxon>
        <taxon>Embryophyta</taxon>
        <taxon>Tracheophyta</taxon>
        <taxon>Spermatophyta</taxon>
        <taxon>Magnoliopsida</taxon>
        <taxon>Ranunculales</taxon>
        <taxon>Papaveraceae</taxon>
        <taxon>Papaveroideae</taxon>
        <taxon>Papaver</taxon>
    </lineage>
</organism>
<evidence type="ECO:0000313" key="3">
    <source>
        <dbReference type="Proteomes" id="UP001202328"/>
    </source>
</evidence>
<sequence>MLPAKGLQSQQFYSGVLSIHSGDTALMHEDDKEPVCNLVPHDGGTSGHAKFLATTLAEHRKHLASIKETAPAIKNSIPELQEEVNSISSTLPPMTSHQVRSTSLIQAQSSSGRIAVLRDGRWQDIKLGDIIPADARLLGGNPLKIDQYALTGEFLPVTKKAGDEVNSCSTCKQGRYSFLAKAFDPLVNWSVPMVESSQVYSLAARASGIEWLAPIGVLILCGGSPLCRGFPLVFLQQFELVGGQEGLYP</sequence>
<protein>
    <recommendedName>
        <fullName evidence="1">P-type ATPase A domain-containing protein</fullName>
    </recommendedName>
</protein>
<feature type="domain" description="P-type ATPase A" evidence="1">
    <location>
        <begin position="125"/>
        <end position="179"/>
    </location>
</feature>
<dbReference type="SUPFAM" id="SSF81653">
    <property type="entry name" value="Calcium ATPase, transduction domain A"/>
    <property type="match status" value="1"/>
</dbReference>
<dbReference type="AlphaFoldDB" id="A0AAD4X665"/>
<evidence type="ECO:0000259" key="1">
    <source>
        <dbReference type="Pfam" id="PF00122"/>
    </source>
</evidence>
<accession>A0AAD4X665</accession>
<keyword evidence="3" id="KW-1185">Reference proteome</keyword>
<dbReference type="Gene3D" id="2.70.150.10">
    <property type="entry name" value="Calcium-transporting ATPase, cytoplasmic transduction domain A"/>
    <property type="match status" value="1"/>
</dbReference>
<dbReference type="InterPro" id="IPR059000">
    <property type="entry name" value="ATPase_P-type_domA"/>
</dbReference>
<dbReference type="Pfam" id="PF00122">
    <property type="entry name" value="E1-E2_ATPase"/>
    <property type="match status" value="1"/>
</dbReference>